<dbReference type="Proteomes" id="UP000433071">
    <property type="component" value="Unassembled WGS sequence"/>
</dbReference>
<evidence type="ECO:0000313" key="5">
    <source>
        <dbReference type="EMBL" id="MTH67034.1"/>
    </source>
</evidence>
<feature type="DNA-binding region" description="H-T-H motif" evidence="2">
    <location>
        <begin position="48"/>
        <end position="67"/>
    </location>
</feature>
<dbReference type="PANTHER" id="PTHR30055">
    <property type="entry name" value="HTH-TYPE TRANSCRIPTIONAL REGULATOR RUTR"/>
    <property type="match status" value="1"/>
</dbReference>
<dbReference type="InterPro" id="IPR001647">
    <property type="entry name" value="HTH_TetR"/>
</dbReference>
<sequence>MVMQGRAMSEAANGSARRPVQERAVRTQAAILDAAVQVLAEEGYSAATTVRVQERAGVSRGRLLHHFRSRNELLVAAVHHLAAARLDELLVDVDLPDEPGARIDAAIAAMWSSNGQPVYLASLELWLAARHDEGLREALLPTERRMGGILLEIQQRLFGPALAARPEFESLMELLVTSMRGTAMTYAITGADPVSEPNLALWRALAREQLLGD</sequence>
<evidence type="ECO:0000259" key="4">
    <source>
        <dbReference type="PROSITE" id="PS50977"/>
    </source>
</evidence>
<name>A0A6I3M0Z2_9MICO</name>
<evidence type="ECO:0000313" key="6">
    <source>
        <dbReference type="Proteomes" id="UP000433071"/>
    </source>
</evidence>
<dbReference type="GO" id="GO:0003700">
    <property type="term" value="F:DNA-binding transcription factor activity"/>
    <property type="evidence" value="ECO:0007669"/>
    <property type="project" value="TreeGrafter"/>
</dbReference>
<dbReference type="Gene3D" id="1.10.357.10">
    <property type="entry name" value="Tetracycline Repressor, domain 2"/>
    <property type="match status" value="1"/>
</dbReference>
<dbReference type="PANTHER" id="PTHR30055:SF226">
    <property type="entry name" value="HTH-TYPE TRANSCRIPTIONAL REGULATOR PKSA"/>
    <property type="match status" value="1"/>
</dbReference>
<protein>
    <submittedName>
        <fullName evidence="5">TetR family transcriptional regulator</fullName>
    </submittedName>
</protein>
<keyword evidence="1 2" id="KW-0238">DNA-binding</keyword>
<evidence type="ECO:0000256" key="2">
    <source>
        <dbReference type="PROSITE-ProRule" id="PRU00335"/>
    </source>
</evidence>
<feature type="region of interest" description="Disordered" evidence="3">
    <location>
        <begin position="1"/>
        <end position="20"/>
    </location>
</feature>
<dbReference type="PROSITE" id="PS50977">
    <property type="entry name" value="HTH_TETR_2"/>
    <property type="match status" value="1"/>
</dbReference>
<dbReference type="OrthoDB" id="9816296at2"/>
<comment type="caution">
    <text evidence="5">The sequence shown here is derived from an EMBL/GenBank/DDBJ whole genome shotgun (WGS) entry which is preliminary data.</text>
</comment>
<dbReference type="SUPFAM" id="SSF46689">
    <property type="entry name" value="Homeodomain-like"/>
    <property type="match status" value="1"/>
</dbReference>
<dbReference type="AlphaFoldDB" id="A0A6I3M0Z2"/>
<evidence type="ECO:0000256" key="1">
    <source>
        <dbReference type="ARBA" id="ARBA00023125"/>
    </source>
</evidence>
<dbReference type="Pfam" id="PF00440">
    <property type="entry name" value="TetR_N"/>
    <property type="match status" value="1"/>
</dbReference>
<dbReference type="GO" id="GO:0000976">
    <property type="term" value="F:transcription cis-regulatory region binding"/>
    <property type="evidence" value="ECO:0007669"/>
    <property type="project" value="TreeGrafter"/>
</dbReference>
<proteinExistence type="predicted"/>
<reference evidence="5 6" key="1">
    <citation type="submission" date="2019-11" db="EMBL/GenBank/DDBJ databases">
        <title>Agromyces kandeliae sp. nov., isolated from mangrove soil.</title>
        <authorList>
            <person name="Wang R."/>
        </authorList>
    </citation>
    <scope>NUCLEOTIDE SEQUENCE [LARGE SCALE GENOMIC DNA]</scope>
    <source>
        <strain evidence="5 6">JCM 11433</strain>
    </source>
</reference>
<dbReference type="PRINTS" id="PR00455">
    <property type="entry name" value="HTHTETR"/>
</dbReference>
<dbReference type="InterPro" id="IPR050109">
    <property type="entry name" value="HTH-type_TetR-like_transc_reg"/>
</dbReference>
<accession>A0A6I3M0Z2</accession>
<gene>
    <name evidence="5" type="ORF">GJ743_01445</name>
</gene>
<evidence type="ECO:0000256" key="3">
    <source>
        <dbReference type="SAM" id="MobiDB-lite"/>
    </source>
</evidence>
<keyword evidence="6" id="KW-1185">Reference proteome</keyword>
<organism evidence="5 6">
    <name type="scientific">Agromyces bracchium</name>
    <dbReference type="NCBI Taxonomy" id="88376"/>
    <lineage>
        <taxon>Bacteria</taxon>
        <taxon>Bacillati</taxon>
        <taxon>Actinomycetota</taxon>
        <taxon>Actinomycetes</taxon>
        <taxon>Micrococcales</taxon>
        <taxon>Microbacteriaceae</taxon>
        <taxon>Agromyces</taxon>
    </lineage>
</organism>
<dbReference type="InterPro" id="IPR009057">
    <property type="entry name" value="Homeodomain-like_sf"/>
</dbReference>
<feature type="domain" description="HTH tetR-type" evidence="4">
    <location>
        <begin position="25"/>
        <end position="85"/>
    </location>
</feature>
<dbReference type="EMBL" id="WMLB01000006">
    <property type="protein sequence ID" value="MTH67034.1"/>
    <property type="molecule type" value="Genomic_DNA"/>
</dbReference>